<organism evidence="2 3">
    <name type="scientific">Phytophthora cactorum</name>
    <dbReference type="NCBI Taxonomy" id="29920"/>
    <lineage>
        <taxon>Eukaryota</taxon>
        <taxon>Sar</taxon>
        <taxon>Stramenopiles</taxon>
        <taxon>Oomycota</taxon>
        <taxon>Peronosporomycetes</taxon>
        <taxon>Peronosporales</taxon>
        <taxon>Peronosporaceae</taxon>
        <taxon>Phytophthora</taxon>
    </lineage>
</organism>
<dbReference type="AlphaFoldDB" id="A0A329SLN8"/>
<dbReference type="Proteomes" id="UP000251314">
    <property type="component" value="Unassembled WGS sequence"/>
</dbReference>
<reference evidence="1" key="2">
    <citation type="submission" date="2018-10" db="EMBL/GenBank/DDBJ databases">
        <title>Effector identification in a new, highly contiguous assembly of the strawberry crown rot pathogen Phytophthora cactorum.</title>
        <authorList>
            <person name="Armitage A.D."/>
            <person name="Nellist C.F."/>
            <person name="Bates H."/>
            <person name="Vickerstaff R.J."/>
            <person name="Harrison R.J."/>
        </authorList>
    </citation>
    <scope>NUCLEOTIDE SEQUENCE</scope>
    <source>
        <strain evidence="1">4040</strain>
    </source>
</reference>
<dbReference type="PANTHER" id="PTHR40866:SF1">
    <property type="entry name" value="BED-TYPE DOMAIN-CONTAINING PROTEIN"/>
    <property type="match status" value="1"/>
</dbReference>
<dbReference type="Proteomes" id="UP000736787">
    <property type="component" value="Unassembled WGS sequence"/>
</dbReference>
<evidence type="ECO:0000313" key="1">
    <source>
        <dbReference type="EMBL" id="KAG2950059.1"/>
    </source>
</evidence>
<name>A0A329SLN8_9STRA</name>
<evidence type="ECO:0000313" key="2">
    <source>
        <dbReference type="EMBL" id="RAW37679.1"/>
    </source>
</evidence>
<dbReference type="OrthoDB" id="10355079at2759"/>
<dbReference type="EMBL" id="RCMK01000078">
    <property type="protein sequence ID" value="KAG2950059.1"/>
    <property type="molecule type" value="Genomic_DNA"/>
</dbReference>
<comment type="caution">
    <text evidence="2">The sequence shown here is derived from an EMBL/GenBank/DDBJ whole genome shotgun (WGS) entry which is preliminary data.</text>
</comment>
<sequence length="73" mass="8047">MSGVDAKMPAKFGLMLDGCSFDSEHYSAVYGCYNLNRKSQYLLLAMAPLVTDPSADHSAADHVAFLREMQMLD</sequence>
<dbReference type="VEuPathDB" id="FungiDB:PC110_g6092"/>
<keyword evidence="3" id="KW-1185">Reference proteome</keyword>
<evidence type="ECO:0000313" key="3">
    <source>
        <dbReference type="Proteomes" id="UP000251314"/>
    </source>
</evidence>
<protein>
    <submittedName>
        <fullName evidence="2">Uncharacterized protein</fullName>
    </submittedName>
</protein>
<gene>
    <name evidence="2" type="ORF">PC110_g6092</name>
    <name evidence="1" type="ORF">PC117_g4768</name>
</gene>
<proteinExistence type="predicted"/>
<reference evidence="2 3" key="1">
    <citation type="submission" date="2018-01" db="EMBL/GenBank/DDBJ databases">
        <title>Draft genome of the strawberry crown rot pathogen Phytophthora cactorum.</title>
        <authorList>
            <person name="Armitage A.D."/>
            <person name="Lysoe E."/>
            <person name="Nellist C.F."/>
            <person name="Harrison R.J."/>
            <person name="Brurberg M.B."/>
        </authorList>
    </citation>
    <scope>NUCLEOTIDE SEQUENCE [LARGE SCALE GENOMIC DNA]</scope>
    <source>
        <strain evidence="2 3">10300</strain>
    </source>
</reference>
<dbReference type="EMBL" id="MJFZ01000106">
    <property type="protein sequence ID" value="RAW37679.1"/>
    <property type="molecule type" value="Genomic_DNA"/>
</dbReference>
<dbReference type="PANTHER" id="PTHR40866">
    <property type="entry name" value="BED-TYPE DOMAIN-CONTAINING PROTEIN"/>
    <property type="match status" value="1"/>
</dbReference>
<accession>A0A329SLN8</accession>